<feature type="region of interest" description="Disordered" evidence="10">
    <location>
        <begin position="1"/>
        <end position="53"/>
    </location>
</feature>
<dbReference type="Pfam" id="PF03798">
    <property type="entry name" value="TRAM_LAG1_CLN8"/>
    <property type="match status" value="1"/>
</dbReference>
<comment type="subcellular location">
    <subcellularLocation>
        <location evidence="1">Endoplasmic reticulum membrane</location>
        <topology evidence="1">Multi-pass membrane protein</topology>
    </subcellularLocation>
</comment>
<dbReference type="EMBL" id="SWFS01000559">
    <property type="protein sequence ID" value="KAA8897725.1"/>
    <property type="molecule type" value="Genomic_DNA"/>
</dbReference>
<dbReference type="GO" id="GO:0046513">
    <property type="term" value="P:ceramide biosynthetic process"/>
    <property type="evidence" value="ECO:0007669"/>
    <property type="project" value="InterPro"/>
</dbReference>
<dbReference type="InterPro" id="IPR016439">
    <property type="entry name" value="Lag1/Lac1-like"/>
</dbReference>
<evidence type="ECO:0000256" key="1">
    <source>
        <dbReference type="ARBA" id="ARBA00004477"/>
    </source>
</evidence>
<gene>
    <name evidence="13" type="ORF">TRICI_006688</name>
</gene>
<evidence type="ECO:0000256" key="7">
    <source>
        <dbReference type="ARBA" id="ARBA00023136"/>
    </source>
</evidence>
<dbReference type="PANTHER" id="PTHR12560">
    <property type="entry name" value="LONGEVITY ASSURANCE FACTOR 1 LAG1"/>
    <property type="match status" value="1"/>
</dbReference>
<reference evidence="13" key="1">
    <citation type="journal article" date="2019" name="G3 (Bethesda)">
        <title>Genome Assemblies of Two Rare Opportunistic Yeast Pathogens: Diutina rugosa (syn. Candida rugosa) and Trichomonascus ciferrii (syn. Candida ciferrii).</title>
        <authorList>
            <person name="Mixao V."/>
            <person name="Saus E."/>
            <person name="Hansen A.P."/>
            <person name="Lass-Florl C."/>
            <person name="Gabaldon T."/>
        </authorList>
    </citation>
    <scope>NUCLEOTIDE SEQUENCE</scope>
    <source>
        <strain evidence="13">CBS 4856</strain>
    </source>
</reference>
<feature type="transmembrane region" description="Helical" evidence="11">
    <location>
        <begin position="349"/>
        <end position="374"/>
    </location>
</feature>
<evidence type="ECO:0000256" key="5">
    <source>
        <dbReference type="ARBA" id="ARBA00022824"/>
    </source>
</evidence>
<keyword evidence="14" id="KW-1185">Reference proteome</keyword>
<feature type="transmembrane region" description="Helical" evidence="11">
    <location>
        <begin position="246"/>
        <end position="274"/>
    </location>
</feature>
<feature type="transmembrane region" description="Helical" evidence="11">
    <location>
        <begin position="174"/>
        <end position="196"/>
    </location>
</feature>
<dbReference type="PANTHER" id="PTHR12560:SF11">
    <property type="entry name" value="CERAMIDE SYNTHASE LAC1-RELATED"/>
    <property type="match status" value="1"/>
</dbReference>
<dbReference type="SMART" id="SM00724">
    <property type="entry name" value="TLC"/>
    <property type="match status" value="1"/>
</dbReference>
<keyword evidence="8" id="KW-0325">Glycoprotein</keyword>
<evidence type="ECO:0000256" key="8">
    <source>
        <dbReference type="ARBA" id="ARBA00023180"/>
    </source>
</evidence>
<dbReference type="PROSITE" id="PS50922">
    <property type="entry name" value="TLC"/>
    <property type="match status" value="1"/>
</dbReference>
<accession>A0A642UER8</accession>
<evidence type="ECO:0000313" key="13">
    <source>
        <dbReference type="EMBL" id="KAA8897725.1"/>
    </source>
</evidence>
<feature type="compositionally biased region" description="Polar residues" evidence="10">
    <location>
        <begin position="22"/>
        <end position="39"/>
    </location>
</feature>
<evidence type="ECO:0000256" key="2">
    <source>
        <dbReference type="ARBA" id="ARBA00009808"/>
    </source>
</evidence>
<comment type="similarity">
    <text evidence="2">Belongs to the sphingosine N-acyltransferase family.</text>
</comment>
<dbReference type="Proteomes" id="UP000761534">
    <property type="component" value="Unassembled WGS sequence"/>
</dbReference>
<evidence type="ECO:0000256" key="6">
    <source>
        <dbReference type="ARBA" id="ARBA00022989"/>
    </source>
</evidence>
<evidence type="ECO:0000256" key="10">
    <source>
        <dbReference type="SAM" id="MobiDB-lite"/>
    </source>
</evidence>
<organism evidence="13 14">
    <name type="scientific">Trichomonascus ciferrii</name>
    <dbReference type="NCBI Taxonomy" id="44093"/>
    <lineage>
        <taxon>Eukaryota</taxon>
        <taxon>Fungi</taxon>
        <taxon>Dikarya</taxon>
        <taxon>Ascomycota</taxon>
        <taxon>Saccharomycotina</taxon>
        <taxon>Dipodascomycetes</taxon>
        <taxon>Dipodascales</taxon>
        <taxon>Trichomonascaceae</taxon>
        <taxon>Trichomonascus</taxon>
        <taxon>Trichomonascus ciferrii complex</taxon>
    </lineage>
</organism>
<name>A0A642UER8_9ASCO</name>
<evidence type="ECO:0000256" key="9">
    <source>
        <dbReference type="PROSITE-ProRule" id="PRU00205"/>
    </source>
</evidence>
<evidence type="ECO:0000256" key="11">
    <source>
        <dbReference type="SAM" id="Phobius"/>
    </source>
</evidence>
<comment type="caution">
    <text evidence="13">The sequence shown here is derived from an EMBL/GenBank/DDBJ whole genome shotgun (WGS) entry which is preliminary data.</text>
</comment>
<feature type="region of interest" description="Disordered" evidence="10">
    <location>
        <begin position="384"/>
        <end position="404"/>
    </location>
</feature>
<protein>
    <recommendedName>
        <fullName evidence="12">TLC domain-containing protein</fullName>
    </recommendedName>
</protein>
<feature type="compositionally biased region" description="Acidic residues" evidence="10">
    <location>
        <begin position="387"/>
        <end position="398"/>
    </location>
</feature>
<evidence type="ECO:0000313" key="14">
    <source>
        <dbReference type="Proteomes" id="UP000761534"/>
    </source>
</evidence>
<feature type="compositionally biased region" description="Polar residues" evidence="10">
    <location>
        <begin position="1"/>
        <end position="13"/>
    </location>
</feature>
<evidence type="ECO:0000256" key="3">
    <source>
        <dbReference type="ARBA" id="ARBA00022679"/>
    </source>
</evidence>
<dbReference type="GO" id="GO:0050291">
    <property type="term" value="F:sphingosine N-acyltransferase activity"/>
    <property type="evidence" value="ECO:0007669"/>
    <property type="project" value="InterPro"/>
</dbReference>
<dbReference type="VEuPathDB" id="FungiDB:TRICI_006688"/>
<feature type="transmembrane region" description="Helical" evidence="11">
    <location>
        <begin position="294"/>
        <end position="311"/>
    </location>
</feature>
<dbReference type="AlphaFoldDB" id="A0A642UER8"/>
<feature type="domain" description="TLC" evidence="12">
    <location>
        <begin position="162"/>
        <end position="378"/>
    </location>
</feature>
<evidence type="ECO:0000259" key="12">
    <source>
        <dbReference type="PROSITE" id="PS50922"/>
    </source>
</evidence>
<keyword evidence="7 9" id="KW-0472">Membrane</keyword>
<keyword evidence="4 9" id="KW-0812">Transmembrane</keyword>
<dbReference type="OrthoDB" id="3053196at2759"/>
<dbReference type="InterPro" id="IPR006634">
    <property type="entry name" value="TLC-dom"/>
</dbReference>
<feature type="transmembrane region" description="Helical" evidence="11">
    <location>
        <begin position="76"/>
        <end position="93"/>
    </location>
</feature>
<keyword evidence="3" id="KW-0808">Transferase</keyword>
<keyword evidence="6 11" id="KW-1133">Transmembrane helix</keyword>
<sequence>MSNTPVRQRTTSMGAIDLGDTSGPSLTTMQGAQQEQASKVRQRALSGGSASKTEPQAKGLRRVYLYYRELSYRNTWLTPLVALVFFYAVFFLSSDRSEQNPLHRFLFLSYAVPGTYPVQYGKGPKDFAFVAFYMLFFTFFREFCMQVILRPIAKANGITKKGKINRFMEQSYSIIYYGLMGPFGLYIMYHTPIWYFNTTAFYENYPHKTHELLFKAFYLLQASFWAQQSVVLMLQLEKPRKDFKELVFHHIVTMSLIFLSYRFHFTWIGLAIYITMDVSDFFLATSKTLNYLDSAITGPFFMLFMGIWIYLRHYINIKVLYSILTEFATVGDFTLNWNTQQYKCWISQYITFALLLALQIVNSYWLFLIIRIAYRYVFQNIQKDERSDDEDDEDEDEDNSKKDK</sequence>
<feature type="transmembrane region" description="Helical" evidence="11">
    <location>
        <begin position="127"/>
        <end position="153"/>
    </location>
</feature>
<proteinExistence type="inferred from homology"/>
<evidence type="ECO:0000256" key="4">
    <source>
        <dbReference type="ARBA" id="ARBA00022692"/>
    </source>
</evidence>
<keyword evidence="5" id="KW-0256">Endoplasmic reticulum</keyword>
<dbReference type="GO" id="GO:0005789">
    <property type="term" value="C:endoplasmic reticulum membrane"/>
    <property type="evidence" value="ECO:0007669"/>
    <property type="project" value="UniProtKB-SubCell"/>
</dbReference>